<dbReference type="GO" id="GO:0140082">
    <property type="term" value="F:SUMO-ubiquitin ligase activity"/>
    <property type="evidence" value="ECO:0007669"/>
    <property type="project" value="TreeGrafter"/>
</dbReference>
<proteinExistence type="predicted"/>
<evidence type="ECO:0000256" key="2">
    <source>
        <dbReference type="ARBA" id="ARBA00022771"/>
    </source>
</evidence>
<evidence type="ECO:0000313" key="8">
    <source>
        <dbReference type="Proteomes" id="UP001175211"/>
    </source>
</evidence>
<dbReference type="GeneID" id="85354855"/>
<dbReference type="GO" id="GO:0033768">
    <property type="term" value="C:SUMO-targeted ubiquitin ligase complex"/>
    <property type="evidence" value="ECO:0007669"/>
    <property type="project" value="TreeGrafter"/>
</dbReference>
<dbReference type="PANTHER" id="PTHR47094:SF1">
    <property type="entry name" value="RING-TYPE E3 UBIQUITIN TRANSFERASE"/>
    <property type="match status" value="1"/>
</dbReference>
<keyword evidence="8" id="KW-1185">Reference proteome</keyword>
<dbReference type="InterPro" id="IPR049627">
    <property type="entry name" value="SLX8"/>
</dbReference>
<dbReference type="GO" id="GO:0006511">
    <property type="term" value="P:ubiquitin-dependent protein catabolic process"/>
    <property type="evidence" value="ECO:0007669"/>
    <property type="project" value="TreeGrafter"/>
</dbReference>
<dbReference type="PROSITE" id="PS00518">
    <property type="entry name" value="ZF_RING_1"/>
    <property type="match status" value="1"/>
</dbReference>
<gene>
    <name evidence="7" type="ORF">EV420DRAFT_1506052</name>
</gene>
<dbReference type="SUPFAM" id="SSF57850">
    <property type="entry name" value="RING/U-box"/>
    <property type="match status" value="1"/>
</dbReference>
<organism evidence="7 8">
    <name type="scientific">Armillaria tabescens</name>
    <name type="common">Ringless honey mushroom</name>
    <name type="synonym">Agaricus tabescens</name>
    <dbReference type="NCBI Taxonomy" id="1929756"/>
    <lineage>
        <taxon>Eukaryota</taxon>
        <taxon>Fungi</taxon>
        <taxon>Dikarya</taxon>
        <taxon>Basidiomycota</taxon>
        <taxon>Agaricomycotina</taxon>
        <taxon>Agaricomycetes</taxon>
        <taxon>Agaricomycetidae</taxon>
        <taxon>Agaricales</taxon>
        <taxon>Marasmiineae</taxon>
        <taxon>Physalacriaceae</taxon>
        <taxon>Desarmillaria</taxon>
    </lineage>
</organism>
<evidence type="ECO:0000256" key="5">
    <source>
        <dbReference type="SAM" id="MobiDB-lite"/>
    </source>
</evidence>
<evidence type="ECO:0000313" key="7">
    <source>
        <dbReference type="EMBL" id="KAK0466906.1"/>
    </source>
</evidence>
<dbReference type="Proteomes" id="UP001175211">
    <property type="component" value="Unassembled WGS sequence"/>
</dbReference>
<comment type="caution">
    <text evidence="7">The sequence shown here is derived from an EMBL/GenBank/DDBJ whole genome shotgun (WGS) entry which is preliminary data.</text>
</comment>
<sequence>MVQSCAICLSQCNSPVSTPCGHIFCQICISEHILQSNGFQSFCPTCRENFPIGAPELQHPPRSFHQFVLPSIRRVFLDTSPDPEVEVLKRRLKMAEDRLEQQSRSHALTISRLTRQLEFEAMKKRHEKERAALLEKIYGKEKYESLRDDFYCKPSSSSLSSVTNGVKRQRSDSSGDLEEDRKPSPSSFSLPVLTRSVASTSKPRISVTMYPPHHSAKPLTLEHLDKLIREARQALKSLSQPSTHFYRIEC</sequence>
<reference evidence="7" key="1">
    <citation type="submission" date="2023-06" db="EMBL/GenBank/DDBJ databases">
        <authorList>
            <consortium name="Lawrence Berkeley National Laboratory"/>
            <person name="Ahrendt S."/>
            <person name="Sahu N."/>
            <person name="Indic B."/>
            <person name="Wong-Bajracharya J."/>
            <person name="Merenyi Z."/>
            <person name="Ke H.-M."/>
            <person name="Monk M."/>
            <person name="Kocsube S."/>
            <person name="Drula E."/>
            <person name="Lipzen A."/>
            <person name="Balint B."/>
            <person name="Henrissat B."/>
            <person name="Andreopoulos B."/>
            <person name="Martin F.M."/>
            <person name="Harder C.B."/>
            <person name="Rigling D."/>
            <person name="Ford K.L."/>
            <person name="Foster G.D."/>
            <person name="Pangilinan J."/>
            <person name="Papanicolaou A."/>
            <person name="Barry K."/>
            <person name="LaButti K."/>
            <person name="Viragh M."/>
            <person name="Koriabine M."/>
            <person name="Yan M."/>
            <person name="Riley R."/>
            <person name="Champramary S."/>
            <person name="Plett K.L."/>
            <person name="Tsai I.J."/>
            <person name="Slot J."/>
            <person name="Sipos G."/>
            <person name="Plett J."/>
            <person name="Nagy L.G."/>
            <person name="Grigoriev I.V."/>
        </authorList>
    </citation>
    <scope>NUCLEOTIDE SEQUENCE</scope>
    <source>
        <strain evidence="7">CCBAS 213</strain>
    </source>
</reference>
<dbReference type="GO" id="GO:0008270">
    <property type="term" value="F:zinc ion binding"/>
    <property type="evidence" value="ECO:0007669"/>
    <property type="project" value="UniProtKB-KW"/>
</dbReference>
<keyword evidence="3" id="KW-0862">Zinc</keyword>
<feature type="domain" description="RING-type" evidence="6">
    <location>
        <begin position="5"/>
        <end position="47"/>
    </location>
</feature>
<dbReference type="PANTHER" id="PTHR47094">
    <property type="entry name" value="ELFLESS, ISOFORM B"/>
    <property type="match status" value="1"/>
</dbReference>
<evidence type="ECO:0000256" key="1">
    <source>
        <dbReference type="ARBA" id="ARBA00022723"/>
    </source>
</evidence>
<evidence type="ECO:0000256" key="3">
    <source>
        <dbReference type="ARBA" id="ARBA00022833"/>
    </source>
</evidence>
<dbReference type="PROSITE" id="PS50089">
    <property type="entry name" value="ZF_RING_2"/>
    <property type="match status" value="1"/>
</dbReference>
<dbReference type="RefSeq" id="XP_060337498.1">
    <property type="nucleotide sequence ID" value="XM_060471307.1"/>
</dbReference>
<dbReference type="Pfam" id="PF13445">
    <property type="entry name" value="zf-RING_UBOX"/>
    <property type="match status" value="1"/>
</dbReference>
<feature type="compositionally biased region" description="Basic and acidic residues" evidence="5">
    <location>
        <begin position="169"/>
        <end position="183"/>
    </location>
</feature>
<protein>
    <recommendedName>
        <fullName evidence="6">RING-type domain-containing protein</fullName>
    </recommendedName>
</protein>
<dbReference type="InterPro" id="IPR001841">
    <property type="entry name" value="Znf_RING"/>
</dbReference>
<dbReference type="EMBL" id="JAUEPS010000003">
    <property type="protein sequence ID" value="KAK0466906.1"/>
    <property type="molecule type" value="Genomic_DNA"/>
</dbReference>
<dbReference type="AlphaFoldDB" id="A0AA39NJQ0"/>
<dbReference type="InterPro" id="IPR017907">
    <property type="entry name" value="Znf_RING_CS"/>
</dbReference>
<feature type="non-terminal residue" evidence="7">
    <location>
        <position position="1"/>
    </location>
</feature>
<keyword evidence="2 4" id="KW-0863">Zinc-finger</keyword>
<dbReference type="SMART" id="SM00184">
    <property type="entry name" value="RING"/>
    <property type="match status" value="1"/>
</dbReference>
<feature type="region of interest" description="Disordered" evidence="5">
    <location>
        <begin position="155"/>
        <end position="193"/>
    </location>
</feature>
<dbReference type="InterPro" id="IPR027370">
    <property type="entry name" value="Znf-RING_euk"/>
</dbReference>
<keyword evidence="1" id="KW-0479">Metal-binding</keyword>
<evidence type="ECO:0000256" key="4">
    <source>
        <dbReference type="PROSITE-ProRule" id="PRU00175"/>
    </source>
</evidence>
<dbReference type="InterPro" id="IPR013083">
    <property type="entry name" value="Znf_RING/FYVE/PHD"/>
</dbReference>
<dbReference type="GO" id="GO:0061630">
    <property type="term" value="F:ubiquitin protein ligase activity"/>
    <property type="evidence" value="ECO:0007669"/>
    <property type="project" value="InterPro"/>
</dbReference>
<evidence type="ECO:0000259" key="6">
    <source>
        <dbReference type="PROSITE" id="PS50089"/>
    </source>
</evidence>
<name>A0AA39NJQ0_ARMTA</name>
<accession>A0AA39NJQ0</accession>
<dbReference type="Gene3D" id="3.30.40.10">
    <property type="entry name" value="Zinc/RING finger domain, C3HC4 (zinc finger)"/>
    <property type="match status" value="1"/>
</dbReference>
<dbReference type="GO" id="GO:0032183">
    <property type="term" value="F:SUMO binding"/>
    <property type="evidence" value="ECO:0007669"/>
    <property type="project" value="TreeGrafter"/>
</dbReference>